<dbReference type="PATRIC" id="fig|44252.3.peg.605"/>
<comment type="caution">
    <text evidence="3">The sequence shown here is derived from an EMBL/GenBank/DDBJ whole genome shotgun (WGS) entry which is preliminary data.</text>
</comment>
<dbReference type="EC" id="2.3.2.13" evidence="3"/>
<dbReference type="Proteomes" id="UP000029278">
    <property type="component" value="Unassembled WGS sequence"/>
</dbReference>
<protein>
    <submittedName>
        <fullName evidence="3">Glutamine gamma-glutamyltransferase domain protein</fullName>
        <ecNumber evidence="3">2.3.2.13</ecNumber>
    </submittedName>
    <submittedName>
        <fullName evidence="4">Protein-glutamine gamma-glutamyltransferase</fullName>
    </submittedName>
</protein>
<dbReference type="GO" id="GO:0030435">
    <property type="term" value="P:sporulation resulting in formation of a cellular spore"/>
    <property type="evidence" value="ECO:0007669"/>
    <property type="project" value="UniProtKB-KW"/>
</dbReference>
<dbReference type="InterPro" id="IPR020916">
    <property type="entry name" value="Gln_gamma-glutamylTfrase_bac"/>
</dbReference>
<dbReference type="HOGENOM" id="CLU_088922_0_0_9"/>
<evidence type="ECO:0000313" key="6">
    <source>
        <dbReference type="Proteomes" id="UP000442469"/>
    </source>
</evidence>
<dbReference type="Pfam" id="PF20085">
    <property type="entry name" value="TGL"/>
    <property type="match status" value="1"/>
</dbReference>
<evidence type="ECO:0000313" key="3">
    <source>
        <dbReference type="EMBL" id="KFN11564.1"/>
    </source>
</evidence>
<evidence type="ECO:0000313" key="5">
    <source>
        <dbReference type="Proteomes" id="UP000029278"/>
    </source>
</evidence>
<proteinExistence type="predicted"/>
<keyword evidence="2" id="KW-0749">Sporulation</keyword>
<evidence type="ECO:0000313" key="4">
    <source>
        <dbReference type="EMBL" id="MUG22500.1"/>
    </source>
</evidence>
<reference evidence="4 6" key="2">
    <citation type="submission" date="2019-11" db="EMBL/GenBank/DDBJ databases">
        <title>Draft genome sequences of five Paenibacillus species of dairy origin.</title>
        <authorList>
            <person name="Olajide A.M."/>
            <person name="Chen S."/>
            <person name="Lapointe G."/>
        </authorList>
    </citation>
    <scope>NUCLEOTIDE SEQUENCE [LARGE SCALE GENOMIC DNA]</scope>
    <source>
        <strain evidence="4 6">3CT49</strain>
    </source>
</reference>
<dbReference type="EMBL" id="JMQA01000008">
    <property type="protein sequence ID" value="KFN11564.1"/>
    <property type="molecule type" value="Genomic_DNA"/>
</dbReference>
<keyword evidence="1 3" id="KW-0808">Transferase</keyword>
<evidence type="ECO:0000256" key="2">
    <source>
        <dbReference type="ARBA" id="ARBA00022969"/>
    </source>
</evidence>
<accession>A0A090ZJS3</accession>
<gene>
    <name evidence="3" type="primary">tgl</name>
    <name evidence="3" type="ORF">DJ90_3799</name>
    <name evidence="4" type="ORF">GNQ08_08750</name>
</gene>
<dbReference type="GO" id="GO:0003810">
    <property type="term" value="F:protein-glutamine gamma-glutamyltransferase activity"/>
    <property type="evidence" value="ECO:0007669"/>
    <property type="project" value="UniProtKB-EC"/>
</dbReference>
<organism evidence="3 5">
    <name type="scientific">Paenibacillus macerans</name>
    <name type="common">Bacillus macerans</name>
    <dbReference type="NCBI Taxonomy" id="44252"/>
    <lineage>
        <taxon>Bacteria</taxon>
        <taxon>Bacillati</taxon>
        <taxon>Bacillota</taxon>
        <taxon>Bacilli</taxon>
        <taxon>Bacillales</taxon>
        <taxon>Paenibacillaceae</taxon>
        <taxon>Paenibacillus</taxon>
    </lineage>
</organism>
<reference evidence="3 5" key="1">
    <citation type="submission" date="2014-04" db="EMBL/GenBank/DDBJ databases">
        <authorList>
            <person name="Bishop-Lilly K.A."/>
            <person name="Broomall S.M."/>
            <person name="Chain P.S."/>
            <person name="Chertkov O."/>
            <person name="Coyne S.R."/>
            <person name="Daligault H.E."/>
            <person name="Davenport K.W."/>
            <person name="Erkkila T."/>
            <person name="Frey K.G."/>
            <person name="Gibbons H.S."/>
            <person name="Gu W."/>
            <person name="Jaissle J."/>
            <person name="Johnson S.L."/>
            <person name="Koroleva G.I."/>
            <person name="Ladner J.T."/>
            <person name="Lo C.-C."/>
            <person name="Minogue T.D."/>
            <person name="Munk C."/>
            <person name="Palacios G.F."/>
            <person name="Redden C.L."/>
            <person name="Rosenzweig C.N."/>
            <person name="Scholz M.B."/>
            <person name="Teshima H."/>
            <person name="Xu Y."/>
        </authorList>
    </citation>
    <scope>NUCLEOTIDE SEQUENCE [LARGE SCALE GENOMIC DNA]</scope>
    <source>
        <strain evidence="3 5">8244</strain>
    </source>
</reference>
<keyword evidence="5" id="KW-1185">Reference proteome</keyword>
<dbReference type="OrthoDB" id="1845399at2"/>
<name>A0A090ZJS3_PAEMA</name>
<evidence type="ECO:0000256" key="1">
    <source>
        <dbReference type="ARBA" id="ARBA00022679"/>
    </source>
</evidence>
<dbReference type="GeneID" id="77009982"/>
<dbReference type="AlphaFoldDB" id="A0A090ZJS3"/>
<keyword evidence="3" id="KW-0012">Acyltransferase</keyword>
<dbReference type="RefSeq" id="WP_036626731.1">
    <property type="nucleotide sequence ID" value="NZ_BGML01000007.1"/>
</dbReference>
<dbReference type="Proteomes" id="UP000442469">
    <property type="component" value="Unassembled WGS sequence"/>
</dbReference>
<dbReference type="STRING" id="44252.DJ90_3799"/>
<sequence length="260" mass="29037">MIVLPPGDRIRLGQVALPELGRSIVQAKEASPVTYAYVSLEALLFELDLRSRIVESARALYASGVKFATYTNSRCNEAYWLRTAEGGFRLRSGVASADAIRDIFVNGSLYAFECSMAMVLVVYRAVSEQIPRSAFNTYFNNLYLYDWQYDSDLGFIKGSRMLGAYPGDIFYFKNPDHNPATPEWQGENGIMLGPDQFYGHGVGIRSSAGIIEALNRRRRPGSTVSAYMLDDVVYPNFEHIRSLSGVFARIGSCVYRKNAV</sequence>
<dbReference type="EMBL" id="WNZZ01000004">
    <property type="protein sequence ID" value="MUG22500.1"/>
    <property type="molecule type" value="Genomic_DNA"/>
</dbReference>